<dbReference type="InterPro" id="IPR039760">
    <property type="entry name" value="MOFRL_protein"/>
</dbReference>
<evidence type="ECO:0000259" key="1">
    <source>
        <dbReference type="Pfam" id="PF05161"/>
    </source>
</evidence>
<dbReference type="GO" id="GO:0016618">
    <property type="term" value="F:hydroxypyruvate reductase [NAD(P)H] activity"/>
    <property type="evidence" value="ECO:0007669"/>
    <property type="project" value="UniProtKB-EC"/>
</dbReference>
<dbReference type="Pfam" id="PF05161">
    <property type="entry name" value="MOFRL"/>
    <property type="match status" value="1"/>
</dbReference>
<name>A0A5C6EKX9_9BACT</name>
<gene>
    <name evidence="3" type="primary">ttuD</name>
    <name evidence="3" type="ORF">Poly51_46700</name>
</gene>
<keyword evidence="4" id="KW-1185">Reference proteome</keyword>
<dbReference type="PANTHER" id="PTHR12227:SF0">
    <property type="entry name" value="GLYCERATE KINASE"/>
    <property type="match status" value="1"/>
</dbReference>
<protein>
    <submittedName>
        <fullName evidence="3">Putative hydroxypyruvate reductase</fullName>
        <ecNumber evidence="3">1.1.1.81</ecNumber>
    </submittedName>
</protein>
<keyword evidence="3" id="KW-0670">Pyruvate</keyword>
<evidence type="ECO:0000313" key="3">
    <source>
        <dbReference type="EMBL" id="TWU48767.1"/>
    </source>
</evidence>
<proteinExistence type="predicted"/>
<dbReference type="SUPFAM" id="SSF82544">
    <property type="entry name" value="GckA/TtuD-like"/>
    <property type="match status" value="1"/>
</dbReference>
<dbReference type="EC" id="1.1.1.81" evidence="3"/>
<evidence type="ECO:0000259" key="2">
    <source>
        <dbReference type="Pfam" id="PF13660"/>
    </source>
</evidence>
<dbReference type="RefSeq" id="WP_146460305.1">
    <property type="nucleotide sequence ID" value="NZ_SJPW01000006.1"/>
</dbReference>
<dbReference type="Proteomes" id="UP000318288">
    <property type="component" value="Unassembled WGS sequence"/>
</dbReference>
<dbReference type="FunFam" id="3.40.1480.10:FF:000002">
    <property type="entry name" value="Glycerate kinase"/>
    <property type="match status" value="1"/>
</dbReference>
<dbReference type="GO" id="GO:0005737">
    <property type="term" value="C:cytoplasm"/>
    <property type="evidence" value="ECO:0007669"/>
    <property type="project" value="TreeGrafter"/>
</dbReference>
<feature type="domain" description="MOFRL-associated" evidence="2">
    <location>
        <begin position="8"/>
        <end position="249"/>
    </location>
</feature>
<dbReference type="InterPro" id="IPR037035">
    <property type="entry name" value="GK-like_C_sf"/>
</dbReference>
<dbReference type="PANTHER" id="PTHR12227">
    <property type="entry name" value="GLYCERATE KINASE"/>
    <property type="match status" value="1"/>
</dbReference>
<dbReference type="OrthoDB" id="9766552at2"/>
<dbReference type="Gene3D" id="3.40.50.10180">
    <property type="entry name" value="Glycerate kinase, MOFRL-like N-terminal domain"/>
    <property type="match status" value="1"/>
</dbReference>
<dbReference type="AlphaFoldDB" id="A0A5C6EKX9"/>
<keyword evidence="3" id="KW-0560">Oxidoreductase</keyword>
<accession>A0A5C6EKX9</accession>
<comment type="caution">
    <text evidence="3">The sequence shown here is derived from an EMBL/GenBank/DDBJ whole genome shotgun (WGS) entry which is preliminary data.</text>
</comment>
<dbReference type="InterPro" id="IPR007835">
    <property type="entry name" value="MOFRL"/>
</dbReference>
<sequence length="459" mass="48510">MNLARQHATQIWMAGLDAVRAEGLVRREVVVDVDSLLIDGHEFHRSDFDRIILVGGGKAGAAMAVGLARAVGDWLPIVGWINVPEGTQCDLPGIRVHPARPAGVNEPTAEGVEGVLQMLQWVRSADSRDLCVALISGGGSALMPAPIPGVTLSDKLRVTRFLSAAGADITELNTVRKHLSIVKGGGLLRACRAGHLVTLVLSDVLGDSLDLIASGPTVLDMSTAREARTVLERFDPNRTLPSAVYAALEGQAASTADAENRCAKNSHNGVCPHTTIVIGNNAVAVDEAGVCAERLGYNHVMQSARTCEGNAEDVGRHLASMTMQMLRADPEDHRLDCLITGGEPVVKLAPVEVRGRGGRNQQLVLAAYQWLCQENLSSEQWQRICILSGGTDGEDGPTDAAGAFIDQKVHAKAIALKLDVAAALQRNDAYTFFAAAGGLLTTGPTGTNVCDVRVALVTR</sequence>
<dbReference type="Gene3D" id="3.40.1480.10">
    <property type="entry name" value="MOFRL domain"/>
    <property type="match status" value="1"/>
</dbReference>
<dbReference type="Pfam" id="PF13660">
    <property type="entry name" value="DUF4147"/>
    <property type="match status" value="1"/>
</dbReference>
<organism evidence="3 4">
    <name type="scientific">Rubripirellula tenax</name>
    <dbReference type="NCBI Taxonomy" id="2528015"/>
    <lineage>
        <taxon>Bacteria</taxon>
        <taxon>Pseudomonadati</taxon>
        <taxon>Planctomycetota</taxon>
        <taxon>Planctomycetia</taxon>
        <taxon>Pirellulales</taxon>
        <taxon>Pirellulaceae</taxon>
        <taxon>Rubripirellula</taxon>
    </lineage>
</organism>
<dbReference type="InterPro" id="IPR038614">
    <property type="entry name" value="GK_N_sf"/>
</dbReference>
<dbReference type="GO" id="GO:0008887">
    <property type="term" value="F:glycerate kinase activity"/>
    <property type="evidence" value="ECO:0007669"/>
    <property type="project" value="InterPro"/>
</dbReference>
<dbReference type="InterPro" id="IPR025286">
    <property type="entry name" value="MOFRL_assoc_dom"/>
</dbReference>
<evidence type="ECO:0000313" key="4">
    <source>
        <dbReference type="Proteomes" id="UP000318288"/>
    </source>
</evidence>
<dbReference type="EMBL" id="SJPW01000006">
    <property type="protein sequence ID" value="TWU48767.1"/>
    <property type="molecule type" value="Genomic_DNA"/>
</dbReference>
<feature type="domain" description="MOFRL" evidence="1">
    <location>
        <begin position="337"/>
        <end position="451"/>
    </location>
</feature>
<reference evidence="3 4" key="1">
    <citation type="submission" date="2019-02" db="EMBL/GenBank/DDBJ databases">
        <title>Deep-cultivation of Planctomycetes and their phenomic and genomic characterization uncovers novel biology.</title>
        <authorList>
            <person name="Wiegand S."/>
            <person name="Jogler M."/>
            <person name="Boedeker C."/>
            <person name="Pinto D."/>
            <person name="Vollmers J."/>
            <person name="Rivas-Marin E."/>
            <person name="Kohn T."/>
            <person name="Peeters S.H."/>
            <person name="Heuer A."/>
            <person name="Rast P."/>
            <person name="Oberbeckmann S."/>
            <person name="Bunk B."/>
            <person name="Jeske O."/>
            <person name="Meyerdierks A."/>
            <person name="Storesund J.E."/>
            <person name="Kallscheuer N."/>
            <person name="Luecker S."/>
            <person name="Lage O.M."/>
            <person name="Pohl T."/>
            <person name="Merkel B.J."/>
            <person name="Hornburger P."/>
            <person name="Mueller R.-W."/>
            <person name="Bruemmer F."/>
            <person name="Labrenz M."/>
            <person name="Spormann A.M."/>
            <person name="Op Den Camp H."/>
            <person name="Overmann J."/>
            <person name="Amann R."/>
            <person name="Jetten M.S.M."/>
            <person name="Mascher T."/>
            <person name="Medema M.H."/>
            <person name="Devos D.P."/>
            <person name="Kaster A.-K."/>
            <person name="Ovreas L."/>
            <person name="Rohde M."/>
            <person name="Galperin M.Y."/>
            <person name="Jogler C."/>
        </authorList>
    </citation>
    <scope>NUCLEOTIDE SEQUENCE [LARGE SCALE GENOMIC DNA]</scope>
    <source>
        <strain evidence="3 4">Poly51</strain>
    </source>
</reference>